<accession>A0A132NS28</accession>
<sequence>MTIYGQTPMREPLNVSVEKSSLGRCPEMSVISTFHPDPSQLGELGDGENDRLAGLTVRLLDGESSHPYRSVMKVLSLDSFTRPALYRCTGTPYPSLIMPLSADSLAYVGLARPEGLQALLSFRNDPIQKALIQLIGEEQYNELVQMTCYYTEGEYTSENASHMMGKLYALVFAAIKKLSESLAKLSEADITPIPLVTTLLEELSALKRPLFTFERAAMQLRSEALFIVPFLNVLGISPGSPILLSPDAFLWLGPGDYLLLEFISPESQSIVDNLLPWSSDKQRNNDLYDLVLQSTRLTVYLPRHYAFEYNGYVGELKYKALDINIHEFEALHNKNKLLSGASLFDSYTMTLKHDDKVAFSAHIHVVPVGNKGYNFEVRELGLPAGRDLYALLLRGICQLHDDKIIAPSYWRLTDLSPEDTIGLMPLGLATHGAISCVFLSLEDTLSSH</sequence>
<gene>
    <name evidence="1" type="ORF">QR46_3195</name>
</gene>
<reference evidence="1 2" key="1">
    <citation type="journal article" date="2015" name="Mol. Biochem. Parasitol.">
        <title>Identification of polymorphic genes for use in assemblage B genotyping assays through comparative genomics of multiple assemblage B Giardia duodenalis isolates.</title>
        <authorList>
            <person name="Wielinga C."/>
            <person name="Thompson R.C."/>
            <person name="Monis P."/>
            <person name="Ryan U."/>
        </authorList>
    </citation>
    <scope>NUCLEOTIDE SEQUENCE [LARGE SCALE GENOMIC DNA]</scope>
    <source>
        <strain evidence="1 2">BAH15c1</strain>
    </source>
</reference>
<protein>
    <submittedName>
        <fullName evidence="1">Uncharacterized protein</fullName>
    </submittedName>
</protein>
<dbReference type="Proteomes" id="UP000070089">
    <property type="component" value="Unassembled WGS sequence"/>
</dbReference>
<proteinExistence type="predicted"/>
<evidence type="ECO:0000313" key="2">
    <source>
        <dbReference type="Proteomes" id="UP000070089"/>
    </source>
</evidence>
<dbReference type="AlphaFoldDB" id="A0A132NS28"/>
<dbReference type="OrthoDB" id="10265868at2759"/>
<dbReference type="VEuPathDB" id="GiardiaDB:QR46_3195"/>
<dbReference type="EMBL" id="JXTI01000097">
    <property type="protein sequence ID" value="KWX12840.1"/>
    <property type="molecule type" value="Genomic_DNA"/>
</dbReference>
<name>A0A132NS28_GIAIN</name>
<organism evidence="1 2">
    <name type="scientific">Giardia duodenalis assemblage B</name>
    <dbReference type="NCBI Taxonomy" id="1394984"/>
    <lineage>
        <taxon>Eukaryota</taxon>
        <taxon>Metamonada</taxon>
        <taxon>Diplomonadida</taxon>
        <taxon>Hexamitidae</taxon>
        <taxon>Giardiinae</taxon>
        <taxon>Giardia</taxon>
    </lineage>
</organism>
<evidence type="ECO:0000313" key="1">
    <source>
        <dbReference type="EMBL" id="KWX12840.1"/>
    </source>
</evidence>
<comment type="caution">
    <text evidence="1">The sequence shown here is derived from an EMBL/GenBank/DDBJ whole genome shotgun (WGS) entry which is preliminary data.</text>
</comment>